<dbReference type="InterPro" id="IPR014756">
    <property type="entry name" value="Ig_E-set"/>
</dbReference>
<evidence type="ECO:0000313" key="4">
    <source>
        <dbReference type="Proteomes" id="UP000825729"/>
    </source>
</evidence>
<dbReference type="InterPro" id="IPR013783">
    <property type="entry name" value="Ig-like_fold"/>
</dbReference>
<dbReference type="SUPFAM" id="SSF81296">
    <property type="entry name" value="E set domains"/>
    <property type="match status" value="1"/>
</dbReference>
<protein>
    <recommendedName>
        <fullName evidence="2">AMP-activated protein kinase glycogen-binding domain-containing protein</fullName>
    </recommendedName>
</protein>
<keyword evidence="4" id="KW-1185">Reference proteome</keyword>
<dbReference type="EMBL" id="JAINDJ010000003">
    <property type="protein sequence ID" value="KAG9451810.1"/>
    <property type="molecule type" value="Genomic_DNA"/>
</dbReference>
<accession>A0AAV7EUQ3</accession>
<dbReference type="AlphaFoldDB" id="A0AAV7EUQ3"/>
<name>A0AAV7EUQ3_ARIFI</name>
<dbReference type="Proteomes" id="UP000825729">
    <property type="component" value="Unassembled WGS sequence"/>
</dbReference>
<dbReference type="Gene3D" id="2.60.40.10">
    <property type="entry name" value="Immunoglobulins"/>
    <property type="match status" value="1"/>
</dbReference>
<feature type="coiled-coil region" evidence="1">
    <location>
        <begin position="363"/>
        <end position="390"/>
    </location>
</feature>
<dbReference type="GO" id="GO:0009507">
    <property type="term" value="C:chloroplast"/>
    <property type="evidence" value="ECO:0007669"/>
    <property type="project" value="UniProtKB-ARBA"/>
</dbReference>
<sequence>MIAAAASHSSLFFPNHSGSNLGWCRPRNPRLFRFSVSLGVDRCFRPLFSVSQVRDSESLVEVSDSGSGVDLEEEIFEFMRRSSKPEFFPTKEELLGAGRADLVERIVAEGGWLAWGWGSDGENEDDGRIFQERLDGGGCGGSSEVAVSTGRLTVNEMEMDESGIEGIVSRLEKERNLSFAVGPRKKEDELPGLPLNATVAGTGISDWSTSLKDSEDLFNDSGGAHFQNEPVLDHSLKRWSSKSGLWRNWSSSRACYPEAEFEAAEFFPLNMGIRRPEDCNPFVDMNDKTDEVAEGSYEAKGSMKNLRIDDELTFGHQINSRLQLLEQELSSVLNLLRSDMDSVASPKVNGNCPEDFGSLLDAMEFKQTEIMKARDQLRSTRAKLSVLEGKITMKIIDALRALEVRQKKIDNAQKALRLVRTACIVWPNSASEVLLAGSFDGWTSQRRMDRSSSGIFSSSIKLYPGRYEIKFIVDGMWRVDPLRPIVHANDYENNLLVVL</sequence>
<evidence type="ECO:0000313" key="3">
    <source>
        <dbReference type="EMBL" id="KAG9451810.1"/>
    </source>
</evidence>
<dbReference type="CDD" id="cd02859">
    <property type="entry name" value="E_set_AMPKbeta_like_N"/>
    <property type="match status" value="1"/>
</dbReference>
<dbReference type="PANTHER" id="PTHR47434">
    <property type="entry name" value="PROTEIN PTST HOMOLOG 3, CHLOROPLASTIC"/>
    <property type="match status" value="1"/>
</dbReference>
<comment type="caution">
    <text evidence="3">The sequence shown here is derived from an EMBL/GenBank/DDBJ whole genome shotgun (WGS) entry which is preliminary data.</text>
</comment>
<feature type="domain" description="AMP-activated protein kinase glycogen-binding" evidence="2">
    <location>
        <begin position="423"/>
        <end position="494"/>
    </location>
</feature>
<dbReference type="Pfam" id="PF16561">
    <property type="entry name" value="AMPK1_CBM"/>
    <property type="match status" value="1"/>
</dbReference>
<evidence type="ECO:0000259" key="2">
    <source>
        <dbReference type="Pfam" id="PF16561"/>
    </source>
</evidence>
<keyword evidence="1" id="KW-0175">Coiled coil</keyword>
<evidence type="ECO:0000256" key="1">
    <source>
        <dbReference type="SAM" id="Coils"/>
    </source>
</evidence>
<dbReference type="PANTHER" id="PTHR47434:SF1">
    <property type="entry name" value="PROTEIN PTST HOMOLOG 2, CHLOROPLASTIC"/>
    <property type="match status" value="1"/>
</dbReference>
<gene>
    <name evidence="3" type="ORF">H6P81_004714</name>
</gene>
<proteinExistence type="predicted"/>
<organism evidence="3 4">
    <name type="scientific">Aristolochia fimbriata</name>
    <name type="common">White veined hardy Dutchman's pipe vine</name>
    <dbReference type="NCBI Taxonomy" id="158543"/>
    <lineage>
        <taxon>Eukaryota</taxon>
        <taxon>Viridiplantae</taxon>
        <taxon>Streptophyta</taxon>
        <taxon>Embryophyta</taxon>
        <taxon>Tracheophyta</taxon>
        <taxon>Spermatophyta</taxon>
        <taxon>Magnoliopsida</taxon>
        <taxon>Magnoliidae</taxon>
        <taxon>Piperales</taxon>
        <taxon>Aristolochiaceae</taxon>
        <taxon>Aristolochia</taxon>
    </lineage>
</organism>
<dbReference type="InterPro" id="IPR032640">
    <property type="entry name" value="AMPK1_CBM"/>
</dbReference>
<reference evidence="3 4" key="1">
    <citation type="submission" date="2021-07" db="EMBL/GenBank/DDBJ databases">
        <title>The Aristolochia fimbriata genome: insights into angiosperm evolution, floral development and chemical biosynthesis.</title>
        <authorList>
            <person name="Jiao Y."/>
        </authorList>
    </citation>
    <scope>NUCLEOTIDE SEQUENCE [LARGE SCALE GENOMIC DNA]</scope>
    <source>
        <strain evidence="3">IBCAS-2021</strain>
        <tissue evidence="3">Leaf</tissue>
    </source>
</reference>